<comment type="caution">
    <text evidence="3">The sequence shown here is derived from an EMBL/GenBank/DDBJ whole genome shotgun (WGS) entry which is preliminary data.</text>
</comment>
<dbReference type="InterPro" id="IPR036034">
    <property type="entry name" value="PDZ_sf"/>
</dbReference>
<gene>
    <name evidence="3" type="ORF">FPZ42_08790</name>
</gene>
<reference evidence="3 4" key="1">
    <citation type="submission" date="2019-07" db="EMBL/GenBank/DDBJ databases">
        <authorList>
            <person name="Kim J."/>
        </authorList>
    </citation>
    <scope>NUCLEOTIDE SEQUENCE [LARGE SCALE GENOMIC DNA]</scope>
    <source>
        <strain evidence="3 4">MJ1a</strain>
    </source>
</reference>
<dbReference type="GO" id="GO:0006508">
    <property type="term" value="P:proteolysis"/>
    <property type="evidence" value="ECO:0007669"/>
    <property type="project" value="InterPro"/>
</dbReference>
<evidence type="ECO:0000256" key="1">
    <source>
        <dbReference type="SAM" id="SignalP"/>
    </source>
</evidence>
<dbReference type="PANTHER" id="PTHR32060:SF30">
    <property type="entry name" value="CARBOXY-TERMINAL PROCESSING PROTEASE CTPA"/>
    <property type="match status" value="1"/>
</dbReference>
<feature type="signal peptide" evidence="1">
    <location>
        <begin position="1"/>
        <end position="21"/>
    </location>
</feature>
<dbReference type="PANTHER" id="PTHR32060">
    <property type="entry name" value="TAIL-SPECIFIC PROTEASE"/>
    <property type="match status" value="1"/>
</dbReference>
<feature type="domain" description="Tail specific protease" evidence="2">
    <location>
        <begin position="445"/>
        <end position="531"/>
    </location>
</feature>
<dbReference type="GO" id="GO:0008236">
    <property type="term" value="F:serine-type peptidase activity"/>
    <property type="evidence" value="ECO:0007669"/>
    <property type="project" value="InterPro"/>
</dbReference>
<dbReference type="OrthoDB" id="5379939at2"/>
<dbReference type="Gene3D" id="3.30.750.44">
    <property type="match status" value="1"/>
</dbReference>
<dbReference type="RefSeq" id="WP_146270429.1">
    <property type="nucleotide sequence ID" value="NZ_VOEI01000002.1"/>
</dbReference>
<dbReference type="InterPro" id="IPR005151">
    <property type="entry name" value="Tail-specific_protease"/>
</dbReference>
<dbReference type="Pfam" id="PF03572">
    <property type="entry name" value="Peptidase_S41"/>
    <property type="match status" value="1"/>
</dbReference>
<protein>
    <recommendedName>
        <fullName evidence="2">Tail specific protease domain-containing protein</fullName>
    </recommendedName>
</protein>
<sequence>MKKLPLTLIIILTFTVGVTQAQNRRQVDHLATFAKVWGFLKYYHPAVAKGTANWDKKWLNSVLTIKKIGSLNEYKNFIISFYNSLPKQKIDYSLMPPNGDSVFRVFDKNDLRDFKIPAQMKAEFSDLYLHHQPDSNRYVDNLYKPGVTLDYVYFKEEEYPKPDYPDEAHRLLALVRYWNIINYWYPYKREFAPHWDKVLTDFIPQFINAANKEEYRLVFLKLTAQIKDSHSFFRQNDFYNKRLQNAPFLLYYSGGKYFVGNDQYPELLNKQDIKAGDEIVSINNKNTRACEDYIKQYCTGSNEATLHREIGRNLFRMDTAKSVQITILRNGKLITQQLKLYSYSELYQYRIKHQPKLWEDMGDGVFYVRFCKITDSNQLKQMYMAIQNAKTVIWEMRDYPYFPTTQIYRPGLFGNQTSEEVNYNAELFYPGMYKAHKEVGDMATDTLNLPHYKGRLIVLVNEFTQSLAESVAAALRCRPNTIVMGRQTAGATGNMFFTDYPGGIAAAYTAVKVVGPNDSFKQGQGVKLDKEIKISAAKMQSSPDYELEQAYRQALKDLK</sequence>
<name>A0A563U6Z4_9SPHI</name>
<accession>A0A563U6Z4</accession>
<keyword evidence="1" id="KW-0732">Signal</keyword>
<dbReference type="InterPro" id="IPR029045">
    <property type="entry name" value="ClpP/crotonase-like_dom_sf"/>
</dbReference>
<dbReference type="GO" id="GO:0030288">
    <property type="term" value="C:outer membrane-bounded periplasmic space"/>
    <property type="evidence" value="ECO:0007669"/>
    <property type="project" value="TreeGrafter"/>
</dbReference>
<evidence type="ECO:0000313" key="4">
    <source>
        <dbReference type="Proteomes" id="UP000318010"/>
    </source>
</evidence>
<proteinExistence type="predicted"/>
<dbReference type="GO" id="GO:0007165">
    <property type="term" value="P:signal transduction"/>
    <property type="evidence" value="ECO:0007669"/>
    <property type="project" value="TreeGrafter"/>
</dbReference>
<dbReference type="Gene3D" id="3.90.226.10">
    <property type="entry name" value="2-enoyl-CoA Hydratase, Chain A, domain 1"/>
    <property type="match status" value="1"/>
</dbReference>
<organism evidence="3 4">
    <name type="scientific">Mucilaginibacter achroorhodeus</name>
    <dbReference type="NCBI Taxonomy" id="2599294"/>
    <lineage>
        <taxon>Bacteria</taxon>
        <taxon>Pseudomonadati</taxon>
        <taxon>Bacteroidota</taxon>
        <taxon>Sphingobacteriia</taxon>
        <taxon>Sphingobacteriales</taxon>
        <taxon>Sphingobacteriaceae</taxon>
        <taxon>Mucilaginibacter</taxon>
    </lineage>
</organism>
<keyword evidence="4" id="KW-1185">Reference proteome</keyword>
<evidence type="ECO:0000259" key="2">
    <source>
        <dbReference type="Pfam" id="PF03572"/>
    </source>
</evidence>
<dbReference type="Proteomes" id="UP000318010">
    <property type="component" value="Unassembled WGS sequence"/>
</dbReference>
<dbReference type="GO" id="GO:0004175">
    <property type="term" value="F:endopeptidase activity"/>
    <property type="evidence" value="ECO:0007669"/>
    <property type="project" value="TreeGrafter"/>
</dbReference>
<dbReference type="EMBL" id="VOEI01000002">
    <property type="protein sequence ID" value="TWR27120.1"/>
    <property type="molecule type" value="Genomic_DNA"/>
</dbReference>
<dbReference type="AlphaFoldDB" id="A0A563U6Z4"/>
<feature type="chain" id="PRO_5021812018" description="Tail specific protease domain-containing protein" evidence="1">
    <location>
        <begin position="22"/>
        <end position="559"/>
    </location>
</feature>
<evidence type="ECO:0000313" key="3">
    <source>
        <dbReference type="EMBL" id="TWR27120.1"/>
    </source>
</evidence>
<dbReference type="SUPFAM" id="SSF52096">
    <property type="entry name" value="ClpP/crotonase"/>
    <property type="match status" value="1"/>
</dbReference>
<dbReference type="Gene3D" id="2.30.42.10">
    <property type="match status" value="1"/>
</dbReference>